<comment type="similarity">
    <text evidence="1">Belongs to the LysR transcriptional regulatory family.</text>
</comment>
<dbReference type="OrthoDB" id="9815174at2"/>
<dbReference type="Pfam" id="PF03466">
    <property type="entry name" value="LysR_substrate"/>
    <property type="match status" value="1"/>
</dbReference>
<dbReference type="Proteomes" id="UP000037425">
    <property type="component" value="Unassembled WGS sequence"/>
</dbReference>
<dbReference type="EMBL" id="LGAP01000002">
    <property type="protein sequence ID" value="KOF20921.1"/>
    <property type="molecule type" value="Genomic_DNA"/>
</dbReference>
<dbReference type="PANTHER" id="PTHR30346:SF0">
    <property type="entry name" value="HCA OPERON TRANSCRIPTIONAL ACTIVATOR HCAR"/>
    <property type="match status" value="1"/>
</dbReference>
<sequence length="308" mass="34573">MSISLRQLRYFVATAELGQISQAAVDLSISQSAVTTAIKELERIVGANLFLRTPSGMDLTMAGRQFLSHAYEILKKVDEATHLNVVSSAVEGTLAIAATYTVIGYFLPQHIERLRRLFPKLELQLFELKRESIEEGLLTNRYDMAVLLTSNILNPALTTEKLMSSTRRLWVPAQHPLLQRDSVGFREISEEPYIMLTVDEAAHSSLKYWSTSTYQPRVILRTSSVEAVRSLVANGQGVAILSDMVHRPWSLEGRRIETINVRDPVPAMDVGLAWRRGAEFTPPMQALRSYFQQTFHIPGVRDASFATP</sequence>
<dbReference type="RefSeq" id="WP_053247854.1">
    <property type="nucleotide sequence ID" value="NZ_LGAP01000002.1"/>
</dbReference>
<dbReference type="GO" id="GO:0032993">
    <property type="term" value="C:protein-DNA complex"/>
    <property type="evidence" value="ECO:0007669"/>
    <property type="project" value="TreeGrafter"/>
</dbReference>
<dbReference type="PRINTS" id="PR00039">
    <property type="entry name" value="HTHLYSR"/>
</dbReference>
<dbReference type="AlphaFoldDB" id="A0A0L8C1Z2"/>
<keyword evidence="4" id="KW-0804">Transcription</keyword>
<evidence type="ECO:0000256" key="3">
    <source>
        <dbReference type="ARBA" id="ARBA00023125"/>
    </source>
</evidence>
<dbReference type="SUPFAM" id="SSF53850">
    <property type="entry name" value="Periplasmic binding protein-like II"/>
    <property type="match status" value="1"/>
</dbReference>
<dbReference type="InterPro" id="IPR005119">
    <property type="entry name" value="LysR_subst-bd"/>
</dbReference>
<evidence type="ECO:0000259" key="5">
    <source>
        <dbReference type="PROSITE" id="PS50931"/>
    </source>
</evidence>
<dbReference type="SUPFAM" id="SSF46785">
    <property type="entry name" value="Winged helix' DNA-binding domain"/>
    <property type="match status" value="1"/>
</dbReference>
<dbReference type="Gene3D" id="1.10.10.10">
    <property type="entry name" value="Winged helix-like DNA-binding domain superfamily/Winged helix DNA-binding domain"/>
    <property type="match status" value="1"/>
</dbReference>
<dbReference type="InterPro" id="IPR036388">
    <property type="entry name" value="WH-like_DNA-bd_sf"/>
</dbReference>
<keyword evidence="3" id="KW-0238">DNA-binding</keyword>
<accession>A0A0L8C1Z2</accession>
<name>A0A0L8C1Z2_ENSAD</name>
<gene>
    <name evidence="6" type="ORF">AC244_05750</name>
</gene>
<evidence type="ECO:0000313" key="7">
    <source>
        <dbReference type="Proteomes" id="UP000037425"/>
    </source>
</evidence>
<feature type="domain" description="HTH lysR-type" evidence="5">
    <location>
        <begin position="3"/>
        <end position="60"/>
    </location>
</feature>
<dbReference type="InterPro" id="IPR000847">
    <property type="entry name" value="LysR_HTH_N"/>
</dbReference>
<evidence type="ECO:0000256" key="1">
    <source>
        <dbReference type="ARBA" id="ARBA00009437"/>
    </source>
</evidence>
<proteinExistence type="inferred from homology"/>
<dbReference type="CDD" id="cd08412">
    <property type="entry name" value="PBP2_PAO1_like"/>
    <property type="match status" value="1"/>
</dbReference>
<evidence type="ECO:0000313" key="6">
    <source>
        <dbReference type="EMBL" id="KOF20921.1"/>
    </source>
</evidence>
<dbReference type="Pfam" id="PF00126">
    <property type="entry name" value="HTH_1"/>
    <property type="match status" value="1"/>
</dbReference>
<dbReference type="GO" id="GO:0003700">
    <property type="term" value="F:DNA-binding transcription factor activity"/>
    <property type="evidence" value="ECO:0007669"/>
    <property type="project" value="InterPro"/>
</dbReference>
<keyword evidence="2" id="KW-0805">Transcription regulation</keyword>
<dbReference type="PANTHER" id="PTHR30346">
    <property type="entry name" value="TRANSCRIPTIONAL DUAL REGULATOR HCAR-RELATED"/>
    <property type="match status" value="1"/>
</dbReference>
<dbReference type="PROSITE" id="PS50931">
    <property type="entry name" value="HTH_LYSR"/>
    <property type="match status" value="1"/>
</dbReference>
<protein>
    <submittedName>
        <fullName evidence="6">LysR family transcriptional regulator</fullName>
    </submittedName>
</protein>
<dbReference type="FunFam" id="1.10.10.10:FF:000001">
    <property type="entry name" value="LysR family transcriptional regulator"/>
    <property type="match status" value="1"/>
</dbReference>
<evidence type="ECO:0000256" key="4">
    <source>
        <dbReference type="ARBA" id="ARBA00023163"/>
    </source>
</evidence>
<dbReference type="Gene3D" id="3.40.190.10">
    <property type="entry name" value="Periplasmic binding protein-like II"/>
    <property type="match status" value="2"/>
</dbReference>
<dbReference type="GO" id="GO:0003677">
    <property type="term" value="F:DNA binding"/>
    <property type="evidence" value="ECO:0007669"/>
    <property type="project" value="UniProtKB-KW"/>
</dbReference>
<comment type="caution">
    <text evidence="6">The sequence shown here is derived from an EMBL/GenBank/DDBJ whole genome shotgun (WGS) entry which is preliminary data.</text>
</comment>
<evidence type="ECO:0000256" key="2">
    <source>
        <dbReference type="ARBA" id="ARBA00023015"/>
    </source>
</evidence>
<organism evidence="6 7">
    <name type="scientific">Ensifer adhaerens</name>
    <name type="common">Sinorhizobium morelense</name>
    <dbReference type="NCBI Taxonomy" id="106592"/>
    <lineage>
        <taxon>Bacteria</taxon>
        <taxon>Pseudomonadati</taxon>
        <taxon>Pseudomonadota</taxon>
        <taxon>Alphaproteobacteria</taxon>
        <taxon>Hyphomicrobiales</taxon>
        <taxon>Rhizobiaceae</taxon>
        <taxon>Sinorhizobium/Ensifer group</taxon>
        <taxon>Ensifer</taxon>
    </lineage>
</organism>
<dbReference type="InterPro" id="IPR036390">
    <property type="entry name" value="WH_DNA-bd_sf"/>
</dbReference>
<reference evidence="7" key="1">
    <citation type="submission" date="2015-07" db="EMBL/GenBank/DDBJ databases">
        <title>Whole genome sequence of an Ensifer adhaerens strain isolated from a cave pool in the Wind Cave National Park.</title>
        <authorList>
            <person name="Eng W.W.H."/>
            <person name="Gan H.M."/>
            <person name="Barton H.A."/>
            <person name="Savka M.A."/>
        </authorList>
    </citation>
    <scope>NUCLEOTIDE SEQUENCE [LARGE SCALE GENOMIC DNA]</scope>
    <source>
        <strain evidence="7">SD006</strain>
    </source>
</reference>
<dbReference type="PATRIC" id="fig|106592.7.peg.2787"/>